<organism evidence="2 3">
    <name type="scientific">Gallibacterium genomosp. 1</name>
    <dbReference type="NCBI Taxonomy" id="155515"/>
    <lineage>
        <taxon>Bacteria</taxon>
        <taxon>Pseudomonadati</taxon>
        <taxon>Pseudomonadota</taxon>
        <taxon>Gammaproteobacteria</taxon>
        <taxon>Pasteurellales</taxon>
        <taxon>Pasteurellaceae</taxon>
        <taxon>Gallibacterium</taxon>
    </lineage>
</organism>
<name>A0AB36DTM9_9PAST</name>
<keyword evidence="3" id="KW-1185">Reference proteome</keyword>
<evidence type="ECO:0000313" key="3">
    <source>
        <dbReference type="Proteomes" id="UP000092594"/>
    </source>
</evidence>
<dbReference type="AlphaFoldDB" id="A0AB36DTM9"/>
<dbReference type="EMBL" id="JTJQ01000042">
    <property type="protein sequence ID" value="OBW98474.1"/>
    <property type="molecule type" value="Genomic_DNA"/>
</dbReference>
<evidence type="ECO:0000313" key="2">
    <source>
        <dbReference type="EMBL" id="OBW98474.1"/>
    </source>
</evidence>
<sequence>SNTTYGNDNKANYSADNLITHNDGNTLRIEMLKKPNFEGVQLGSADGKKITLTPDADNGKLTLAKTKADGSPLDNPADNKVVLDGLKAGETADSAVTKGQLDELASQIGTPVPEDKTGTAGADGLNGKTLAEKVDALRDGTAGNVVYTDPEGNRLVKGNDGKYYPAGTQFNEQGQAVDKQGQPVEAVPTKNLIATTVNPDGSTKNPIQMGNVKSGLGLDGTGKDGSGSVSDPKAITVKAAKNAIAGADGQSGLLAMEGANNLNKVATVGDLQALAQAGIDFLGNGGDAIHKTLGSTLNIEGKSKGTYNGTSYSADNLITHNDNGTLRIEMLKKPNFEGVQLGSADDEKITLTPDADNGKLTLAKTKADGSALDNSADNKVVLDGLKAGDTADSAVTKGQLDELASQIGTPVPEDKTGTAGA</sequence>
<feature type="non-terminal residue" evidence="2">
    <location>
        <position position="421"/>
    </location>
</feature>
<evidence type="ECO:0008006" key="4">
    <source>
        <dbReference type="Google" id="ProtNLM"/>
    </source>
</evidence>
<dbReference type="Proteomes" id="UP000092594">
    <property type="component" value="Unassembled WGS sequence"/>
</dbReference>
<feature type="non-terminal residue" evidence="2">
    <location>
        <position position="1"/>
    </location>
</feature>
<accession>A0AB36DTM9</accession>
<feature type="compositionally biased region" description="Basic and acidic residues" evidence="1">
    <location>
        <begin position="412"/>
        <end position="421"/>
    </location>
</feature>
<feature type="region of interest" description="Disordered" evidence="1">
    <location>
        <begin position="401"/>
        <end position="421"/>
    </location>
</feature>
<reference evidence="2 3" key="1">
    <citation type="submission" date="2014-11" db="EMBL/GenBank/DDBJ databases">
        <title>Pan-genome of Gallibacterium spp.</title>
        <authorList>
            <person name="Kudirkiene E."/>
            <person name="Bojesen A.M."/>
        </authorList>
    </citation>
    <scope>NUCLEOTIDE SEQUENCE [LARGE SCALE GENOMIC DNA]</scope>
    <source>
        <strain evidence="2 3">Gerl. 2740/89</strain>
    </source>
</reference>
<comment type="caution">
    <text evidence="2">The sequence shown here is derived from an EMBL/GenBank/DDBJ whole genome shotgun (WGS) entry which is preliminary data.</text>
</comment>
<protein>
    <recommendedName>
        <fullName evidence="4">Trimeric autotransporter adhesin YadA-like stalk domain-containing protein</fullName>
    </recommendedName>
</protein>
<evidence type="ECO:0000256" key="1">
    <source>
        <dbReference type="SAM" id="MobiDB-lite"/>
    </source>
</evidence>
<gene>
    <name evidence="2" type="ORF">QV05_10790</name>
</gene>
<proteinExistence type="predicted"/>